<accession>A0A833S7P6</accession>
<name>A0A833S7P6_9HYME</name>
<protein>
    <recommendedName>
        <fullName evidence="1">GST N-terminal domain-containing protein</fullName>
    </recommendedName>
</protein>
<gene>
    <name evidence="2" type="ORF">E2986_11896</name>
</gene>
<dbReference type="Proteomes" id="UP000655588">
    <property type="component" value="Unassembled WGS sequence"/>
</dbReference>
<dbReference type="PROSITE" id="PS50404">
    <property type="entry name" value="GST_NTER"/>
    <property type="match status" value="1"/>
</dbReference>
<dbReference type="AlphaFoldDB" id="A0A833S7P6"/>
<proteinExistence type="predicted"/>
<evidence type="ECO:0000313" key="3">
    <source>
        <dbReference type="Proteomes" id="UP000655588"/>
    </source>
</evidence>
<dbReference type="InterPro" id="IPR036249">
    <property type="entry name" value="Thioredoxin-like_sf"/>
</dbReference>
<evidence type="ECO:0000259" key="1">
    <source>
        <dbReference type="PROSITE" id="PS50404"/>
    </source>
</evidence>
<dbReference type="GO" id="GO:0004364">
    <property type="term" value="F:glutathione transferase activity"/>
    <property type="evidence" value="ECO:0007669"/>
    <property type="project" value="TreeGrafter"/>
</dbReference>
<feature type="domain" description="GST N-terminal" evidence="1">
    <location>
        <begin position="1"/>
        <end position="60"/>
    </location>
</feature>
<evidence type="ECO:0000313" key="2">
    <source>
        <dbReference type="EMBL" id="KAF3421803.1"/>
    </source>
</evidence>
<reference evidence="2" key="1">
    <citation type="submission" date="2019-11" db="EMBL/GenBank/DDBJ databases">
        <title>The nuclear and mitochondrial genomes of Frieseomelitta varia - a highly eusocial stingless bee (Meliponini) with a permanently sterile worker caste.</title>
        <authorList>
            <person name="Freitas F.C.P."/>
            <person name="Lourenco A.P."/>
            <person name="Nunes F.M.F."/>
            <person name="Paschoal A.R."/>
            <person name="Abreu F.C.P."/>
            <person name="Barbin F.O."/>
            <person name="Bataglia L."/>
            <person name="Cardoso-Junior C.A.M."/>
            <person name="Cervoni M.S."/>
            <person name="Silva S.R."/>
            <person name="Dalarmi F."/>
            <person name="Del Lama M.A."/>
            <person name="Depintor T.S."/>
            <person name="Ferreira K.M."/>
            <person name="Goria P.S."/>
            <person name="Jaskot M.C."/>
            <person name="Lago D.C."/>
            <person name="Luna-Lucena D."/>
            <person name="Moda L.M."/>
            <person name="Nascimento L."/>
            <person name="Pedrino M."/>
            <person name="Rabico F.O."/>
            <person name="Sanches F.C."/>
            <person name="Santos D.E."/>
            <person name="Santos C.G."/>
            <person name="Vieira J."/>
            <person name="Lopes T.F."/>
            <person name="Barchuk A.R."/>
            <person name="Hartfelder K."/>
            <person name="Simoes Z.L.P."/>
            <person name="Bitondi M.M.G."/>
            <person name="Pinheiro D.G."/>
        </authorList>
    </citation>
    <scope>NUCLEOTIDE SEQUENCE</scope>
    <source>
        <strain evidence="2">USP_RPSP 00005682</strain>
        <tissue evidence="2">Whole individual</tissue>
    </source>
</reference>
<dbReference type="PANTHER" id="PTHR43969:SF9">
    <property type="entry name" value="GLUTATHIONE S TRANSFERASE D10, ISOFORM A-RELATED"/>
    <property type="match status" value="1"/>
</dbReference>
<dbReference type="SUPFAM" id="SSF52833">
    <property type="entry name" value="Thioredoxin-like"/>
    <property type="match status" value="1"/>
</dbReference>
<keyword evidence="3" id="KW-1185">Reference proteome</keyword>
<dbReference type="EMBL" id="WNWW01000816">
    <property type="protein sequence ID" value="KAF3421803.1"/>
    <property type="molecule type" value="Genomic_DNA"/>
</dbReference>
<dbReference type="Gene3D" id="3.40.30.10">
    <property type="entry name" value="Glutaredoxin"/>
    <property type="match status" value="1"/>
</dbReference>
<dbReference type="InterPro" id="IPR004045">
    <property type="entry name" value="Glutathione_S-Trfase_N"/>
</dbReference>
<comment type="caution">
    <text evidence="2">The sequence shown here is derived from an EMBL/GenBank/DDBJ whole genome shotgun (WGS) entry which is preliminary data.</text>
</comment>
<organism evidence="2 3">
    <name type="scientific">Frieseomelitta varia</name>
    <dbReference type="NCBI Taxonomy" id="561572"/>
    <lineage>
        <taxon>Eukaryota</taxon>
        <taxon>Metazoa</taxon>
        <taxon>Ecdysozoa</taxon>
        <taxon>Arthropoda</taxon>
        <taxon>Hexapoda</taxon>
        <taxon>Insecta</taxon>
        <taxon>Pterygota</taxon>
        <taxon>Neoptera</taxon>
        <taxon>Endopterygota</taxon>
        <taxon>Hymenoptera</taxon>
        <taxon>Apocrita</taxon>
        <taxon>Aculeata</taxon>
        <taxon>Apoidea</taxon>
        <taxon>Anthophila</taxon>
        <taxon>Apidae</taxon>
        <taxon>Frieseomelitta</taxon>
    </lineage>
</organism>
<dbReference type="GO" id="GO:0006749">
    <property type="term" value="P:glutathione metabolic process"/>
    <property type="evidence" value="ECO:0007669"/>
    <property type="project" value="TreeGrafter"/>
</dbReference>
<sequence length="60" mass="6687">MSVDLYYTPISSPCRAVLLTAEAIGISLNLKEIDLFSGEQLKPEYEQVSMIKNPLQSLLD</sequence>
<dbReference type="PANTHER" id="PTHR43969">
    <property type="entry name" value="GLUTATHIONE S TRANSFERASE D10, ISOFORM A-RELATED"/>
    <property type="match status" value="1"/>
</dbReference>